<dbReference type="EMBL" id="BLKS01000001">
    <property type="protein sequence ID" value="GFG53445.1"/>
    <property type="molecule type" value="Genomic_DNA"/>
</dbReference>
<gene>
    <name evidence="2" type="ORF">CQY20_12110</name>
    <name evidence="1" type="ORF">MAGR_48860</name>
</gene>
<evidence type="ECO:0000313" key="2">
    <source>
        <dbReference type="EMBL" id="PEG38709.1"/>
    </source>
</evidence>
<evidence type="ECO:0000313" key="1">
    <source>
        <dbReference type="EMBL" id="GFG53445.1"/>
    </source>
</evidence>
<proteinExistence type="predicted"/>
<keyword evidence="3" id="KW-1185">Reference proteome</keyword>
<organism evidence="2 3">
    <name type="scientific">Mycolicibacterium agri</name>
    <name type="common">Mycobacterium agri</name>
    <dbReference type="NCBI Taxonomy" id="36811"/>
    <lineage>
        <taxon>Bacteria</taxon>
        <taxon>Bacillati</taxon>
        <taxon>Actinomycetota</taxon>
        <taxon>Actinomycetes</taxon>
        <taxon>Mycobacteriales</taxon>
        <taxon>Mycobacteriaceae</taxon>
        <taxon>Mycolicibacterium</taxon>
    </lineage>
</organism>
<accession>A0A2A7N4H3</accession>
<comment type="caution">
    <text evidence="2">The sequence shown here is derived from an EMBL/GenBank/DDBJ whole genome shotgun (WGS) entry which is preliminary data.</text>
</comment>
<name>A0A2A7N4H3_MYCAG</name>
<dbReference type="InterPro" id="IPR056510">
    <property type="entry name" value="WapI"/>
</dbReference>
<dbReference type="EMBL" id="PDCP01000018">
    <property type="protein sequence ID" value="PEG38709.1"/>
    <property type="molecule type" value="Genomic_DNA"/>
</dbReference>
<reference evidence="2 3" key="1">
    <citation type="submission" date="2017-10" db="EMBL/GenBank/DDBJ databases">
        <title>The new phylogeny of genus Mycobacterium.</title>
        <authorList>
            <person name="Tortoli E."/>
            <person name="Trovato A."/>
            <person name="Cirillo D.M."/>
        </authorList>
    </citation>
    <scope>NUCLEOTIDE SEQUENCE [LARGE SCALE GENOMIC DNA]</scope>
    <source>
        <strain evidence="2 3">CCUG37673</strain>
    </source>
</reference>
<dbReference type="RefSeq" id="WP_097940333.1">
    <property type="nucleotide sequence ID" value="NZ_BLKS01000001.1"/>
</dbReference>
<reference evidence="1" key="3">
    <citation type="submission" date="2020-02" db="EMBL/GenBank/DDBJ databases">
        <authorList>
            <person name="Matsumoto Y."/>
            <person name="Motooka D."/>
            <person name="Nakamura S."/>
        </authorList>
    </citation>
    <scope>NUCLEOTIDE SEQUENCE</scope>
    <source>
        <strain evidence="1">JCM 6377</strain>
    </source>
</reference>
<protein>
    <submittedName>
        <fullName evidence="2">Uncharacterized protein</fullName>
    </submittedName>
</protein>
<sequence length="144" mass="15672">MADSRAAIHINGERVAMTVLLERWERPGATGSDADWIAAFAELTAGNFSGRRAVSLRRDELVGFRDRLADVLASLSGEATLEHIEGALGVRVLLNQGRGQLSLYLREELGPCLSVDDTWTDQSYLADTLRELDAALTEFGPRGA</sequence>
<dbReference type="AlphaFoldDB" id="A0A2A7N4H3"/>
<dbReference type="OrthoDB" id="3404075at2"/>
<evidence type="ECO:0000313" key="3">
    <source>
        <dbReference type="Proteomes" id="UP000220914"/>
    </source>
</evidence>
<reference evidence="1 4" key="2">
    <citation type="journal article" date="2019" name="Emerg. Microbes Infect.">
        <title>Comprehensive subspecies identification of 175 nontuberculous mycobacteria species based on 7547 genomic profiles.</title>
        <authorList>
            <person name="Matsumoto Y."/>
            <person name="Kinjo T."/>
            <person name="Motooka D."/>
            <person name="Nabeya D."/>
            <person name="Jung N."/>
            <person name="Uechi K."/>
            <person name="Horii T."/>
            <person name="Iida T."/>
            <person name="Fujita J."/>
            <person name="Nakamura S."/>
        </authorList>
    </citation>
    <scope>NUCLEOTIDE SEQUENCE [LARGE SCALE GENOMIC DNA]</scope>
    <source>
        <strain evidence="1 4">JCM 6377</strain>
    </source>
</reference>
<dbReference type="Proteomes" id="UP000465302">
    <property type="component" value="Unassembled WGS sequence"/>
</dbReference>
<dbReference type="Pfam" id="PF24716">
    <property type="entry name" value="WapI"/>
    <property type="match status" value="1"/>
</dbReference>
<dbReference type="Proteomes" id="UP000220914">
    <property type="component" value="Unassembled WGS sequence"/>
</dbReference>
<evidence type="ECO:0000313" key="4">
    <source>
        <dbReference type="Proteomes" id="UP000465302"/>
    </source>
</evidence>